<accession>A0ABR9RVK4</accession>
<dbReference type="Proteomes" id="UP000756387">
    <property type="component" value="Unassembled WGS sequence"/>
</dbReference>
<sequence length="168" mass="18331">MDAVATTSGAIEVRIVAPGSAAAQAAQLGYLADVAARYYGRPATAEEMEAALRDHPIDELVAPDGLFLVATDSVGSVCGCVGLARMENRSGEVRRLHVHRQFRGRGLGRRLMTDLEHRARRMGIVDLRLDTRRDLVESQHLYEALGYHRSTPHSGGPYAEVFFTKSLG</sequence>
<comment type="caution">
    <text evidence="4">The sequence shown here is derived from an EMBL/GenBank/DDBJ whole genome shotgun (WGS) entry which is preliminary data.</text>
</comment>
<dbReference type="CDD" id="cd04301">
    <property type="entry name" value="NAT_SF"/>
    <property type="match status" value="1"/>
</dbReference>
<gene>
    <name evidence="4" type="ORF">IEQ44_13170</name>
</gene>
<reference evidence="4 5" key="1">
    <citation type="submission" date="2020-10" db="EMBL/GenBank/DDBJ databases">
        <title>Nocardioides sp. isolated from sludge.</title>
        <authorList>
            <person name="Zhang X."/>
        </authorList>
    </citation>
    <scope>NUCLEOTIDE SEQUENCE [LARGE SCALE GENOMIC DNA]</scope>
    <source>
        <strain evidence="4 5">Y6</strain>
    </source>
</reference>
<dbReference type="InterPro" id="IPR016181">
    <property type="entry name" value="Acyl_CoA_acyltransferase"/>
</dbReference>
<dbReference type="Pfam" id="PF00583">
    <property type="entry name" value="Acetyltransf_1"/>
    <property type="match status" value="1"/>
</dbReference>
<dbReference type="SUPFAM" id="SSF55729">
    <property type="entry name" value="Acyl-CoA N-acyltransferases (Nat)"/>
    <property type="match status" value="1"/>
</dbReference>
<dbReference type="InterPro" id="IPR050832">
    <property type="entry name" value="Bact_Acetyltransf"/>
</dbReference>
<dbReference type="EMBL" id="JADCSA010000013">
    <property type="protein sequence ID" value="MBE7325603.1"/>
    <property type="molecule type" value="Genomic_DNA"/>
</dbReference>
<dbReference type="Gene3D" id="3.40.630.30">
    <property type="match status" value="1"/>
</dbReference>
<name>A0ABR9RVK4_9ACTN</name>
<dbReference type="PANTHER" id="PTHR43877:SF2">
    <property type="entry name" value="AMINOALKYLPHOSPHONATE N-ACETYLTRANSFERASE-RELATED"/>
    <property type="match status" value="1"/>
</dbReference>
<keyword evidence="1" id="KW-0808">Transferase</keyword>
<keyword evidence="2" id="KW-0012">Acyltransferase</keyword>
<evidence type="ECO:0000313" key="5">
    <source>
        <dbReference type="Proteomes" id="UP000756387"/>
    </source>
</evidence>
<evidence type="ECO:0000256" key="2">
    <source>
        <dbReference type="ARBA" id="ARBA00023315"/>
    </source>
</evidence>
<dbReference type="PROSITE" id="PS51186">
    <property type="entry name" value="GNAT"/>
    <property type="match status" value="1"/>
</dbReference>
<organism evidence="4 5">
    <name type="scientific">Nocardioides malaquae</name>
    <dbReference type="NCBI Taxonomy" id="2773426"/>
    <lineage>
        <taxon>Bacteria</taxon>
        <taxon>Bacillati</taxon>
        <taxon>Actinomycetota</taxon>
        <taxon>Actinomycetes</taxon>
        <taxon>Propionibacteriales</taxon>
        <taxon>Nocardioidaceae</taxon>
        <taxon>Nocardioides</taxon>
    </lineage>
</organism>
<feature type="domain" description="N-acetyltransferase" evidence="3">
    <location>
        <begin position="11"/>
        <end position="168"/>
    </location>
</feature>
<evidence type="ECO:0000259" key="3">
    <source>
        <dbReference type="PROSITE" id="PS51186"/>
    </source>
</evidence>
<keyword evidence="5" id="KW-1185">Reference proteome</keyword>
<evidence type="ECO:0000313" key="4">
    <source>
        <dbReference type="EMBL" id="MBE7325603.1"/>
    </source>
</evidence>
<dbReference type="RefSeq" id="WP_193638926.1">
    <property type="nucleotide sequence ID" value="NZ_JADCSA010000013.1"/>
</dbReference>
<proteinExistence type="predicted"/>
<dbReference type="InterPro" id="IPR000182">
    <property type="entry name" value="GNAT_dom"/>
</dbReference>
<evidence type="ECO:0000256" key="1">
    <source>
        <dbReference type="ARBA" id="ARBA00022679"/>
    </source>
</evidence>
<dbReference type="PANTHER" id="PTHR43877">
    <property type="entry name" value="AMINOALKYLPHOSPHONATE N-ACETYLTRANSFERASE-RELATED-RELATED"/>
    <property type="match status" value="1"/>
</dbReference>
<protein>
    <submittedName>
        <fullName evidence="4">GNAT family N-acetyltransferase</fullName>
    </submittedName>
</protein>